<accession>W6QV09</accession>
<dbReference type="AlphaFoldDB" id="W6QV09"/>
<protein>
    <submittedName>
        <fullName evidence="1">Genomic scaffold, ProqFM164S03</fullName>
    </submittedName>
</protein>
<organism evidence="1 2">
    <name type="scientific">Penicillium roqueforti (strain FM164)</name>
    <dbReference type="NCBI Taxonomy" id="1365484"/>
    <lineage>
        <taxon>Eukaryota</taxon>
        <taxon>Fungi</taxon>
        <taxon>Dikarya</taxon>
        <taxon>Ascomycota</taxon>
        <taxon>Pezizomycotina</taxon>
        <taxon>Eurotiomycetes</taxon>
        <taxon>Eurotiomycetidae</taxon>
        <taxon>Eurotiales</taxon>
        <taxon>Aspergillaceae</taxon>
        <taxon>Penicillium</taxon>
    </lineage>
</organism>
<dbReference type="Proteomes" id="UP000030686">
    <property type="component" value="Unassembled WGS sequence"/>
</dbReference>
<keyword evidence="2" id="KW-1185">Reference proteome</keyword>
<dbReference type="EMBL" id="HG792017">
    <property type="protein sequence ID" value="CDM33387.1"/>
    <property type="molecule type" value="Genomic_DNA"/>
</dbReference>
<sequence>MDKQASTFELPHSSFHFELPLRASTSSFHFEPTNSSFHFELPHYSTIHLTTHNALPFKRRNR</sequence>
<name>W6QV09_PENRF</name>
<evidence type="ECO:0000313" key="1">
    <source>
        <dbReference type="EMBL" id="CDM33387.1"/>
    </source>
</evidence>
<evidence type="ECO:0000313" key="2">
    <source>
        <dbReference type="Proteomes" id="UP000030686"/>
    </source>
</evidence>
<proteinExistence type="predicted"/>
<reference evidence="1" key="1">
    <citation type="journal article" date="2014" name="Nat. Commun.">
        <title>Multiple recent horizontal transfers of a large genomic region in cheese making fungi.</title>
        <authorList>
            <person name="Cheeseman K."/>
            <person name="Ropars J."/>
            <person name="Renault P."/>
            <person name="Dupont J."/>
            <person name="Gouzy J."/>
            <person name="Branca A."/>
            <person name="Abraham A.L."/>
            <person name="Ceppi M."/>
            <person name="Conseiller E."/>
            <person name="Debuchy R."/>
            <person name="Malagnac F."/>
            <person name="Goarin A."/>
            <person name="Silar P."/>
            <person name="Lacoste S."/>
            <person name="Sallet E."/>
            <person name="Bensimon A."/>
            <person name="Giraud T."/>
            <person name="Brygoo Y."/>
        </authorList>
    </citation>
    <scope>NUCLEOTIDE SEQUENCE [LARGE SCALE GENOMIC DNA]</scope>
    <source>
        <strain evidence="1">FM164</strain>
    </source>
</reference>
<gene>
    <name evidence="1" type="ORF">PROQFM164_S03g000111</name>
</gene>